<sequence>MNYVAHYVELPKIKEMDMSGGVKARGKGRVKEREVTLLAEWQWPQPRGPRKGPPRLRLIPPLHPSDLQSSKELTARKIREPASPPPAQPHFPIITTTTKVGLWLGFMLCNVVWVPCQALSVQGYSSGTGPLAEAQASVARALVSCRAAAS</sequence>
<organism evidence="1 2">
    <name type="scientific">Chaenocephalus aceratus</name>
    <name type="common">Blackfin icefish</name>
    <name type="synonym">Chaenichthys aceratus</name>
    <dbReference type="NCBI Taxonomy" id="36190"/>
    <lineage>
        <taxon>Eukaryota</taxon>
        <taxon>Metazoa</taxon>
        <taxon>Chordata</taxon>
        <taxon>Craniata</taxon>
        <taxon>Vertebrata</taxon>
        <taxon>Euteleostomi</taxon>
        <taxon>Actinopterygii</taxon>
        <taxon>Neopterygii</taxon>
        <taxon>Teleostei</taxon>
        <taxon>Neoteleostei</taxon>
        <taxon>Acanthomorphata</taxon>
        <taxon>Eupercaria</taxon>
        <taxon>Perciformes</taxon>
        <taxon>Notothenioidei</taxon>
        <taxon>Channichthyidae</taxon>
        <taxon>Chaenocephalus</taxon>
    </lineage>
</organism>
<name>A0ACB9XZH4_CHAAC</name>
<comment type="caution">
    <text evidence="1">The sequence shown here is derived from an EMBL/GenBank/DDBJ whole genome shotgun (WGS) entry which is preliminary data.</text>
</comment>
<dbReference type="Proteomes" id="UP001057452">
    <property type="component" value="Chromosome 1"/>
</dbReference>
<dbReference type="EMBL" id="CM043785">
    <property type="protein sequence ID" value="KAI4832374.1"/>
    <property type="molecule type" value="Genomic_DNA"/>
</dbReference>
<proteinExistence type="predicted"/>
<evidence type="ECO:0000313" key="1">
    <source>
        <dbReference type="EMBL" id="KAI4832374.1"/>
    </source>
</evidence>
<protein>
    <submittedName>
        <fullName evidence="1">Uncharacterized protein</fullName>
    </submittedName>
</protein>
<keyword evidence="2" id="KW-1185">Reference proteome</keyword>
<reference evidence="1" key="1">
    <citation type="submission" date="2022-05" db="EMBL/GenBank/DDBJ databases">
        <title>Chromosome-level genome of Chaenocephalus aceratus.</title>
        <authorList>
            <person name="Park H."/>
        </authorList>
    </citation>
    <scope>NUCLEOTIDE SEQUENCE</scope>
    <source>
        <strain evidence="1">KU_202001</strain>
    </source>
</reference>
<evidence type="ECO:0000313" key="2">
    <source>
        <dbReference type="Proteomes" id="UP001057452"/>
    </source>
</evidence>
<accession>A0ACB9XZH4</accession>
<gene>
    <name evidence="1" type="ORF">KUCAC02_015343</name>
</gene>